<dbReference type="Proteomes" id="UP000029738">
    <property type="component" value="Unassembled WGS sequence"/>
</dbReference>
<evidence type="ECO:0000313" key="5">
    <source>
        <dbReference type="EMBL" id="KAF3884220.1"/>
    </source>
</evidence>
<feature type="domain" description="Amine oxidase" evidence="4">
    <location>
        <begin position="12"/>
        <end position="418"/>
    </location>
</feature>
<dbReference type="InterPro" id="IPR036188">
    <property type="entry name" value="FAD/NAD-bd_sf"/>
</dbReference>
<gene>
    <name evidence="6" type="ORF">DA73_0202360</name>
    <name evidence="5" type="ORF">DA73_0400000955</name>
</gene>
<dbReference type="InterPro" id="IPR050281">
    <property type="entry name" value="Flavin_monoamine_oxidase"/>
</dbReference>
<proteinExistence type="predicted"/>
<dbReference type="Gene3D" id="3.50.50.60">
    <property type="entry name" value="FAD/NAD(P)-binding domain"/>
    <property type="match status" value="1"/>
</dbReference>
<comment type="caution">
    <text evidence="6">The sequence shown here is derived from an EMBL/GenBank/DDBJ whole genome shotgun (WGS) entry which is preliminary data.</text>
</comment>
<dbReference type="EMBL" id="JHEG02000012">
    <property type="protein sequence ID" value="KIE13557.1"/>
    <property type="molecule type" value="Genomic_DNA"/>
</dbReference>
<feature type="binding site" evidence="3">
    <location>
        <position position="207"/>
    </location>
    <ligand>
        <name>FAD</name>
        <dbReference type="ChEBI" id="CHEBI:57692"/>
    </ligand>
</feature>
<evidence type="ECO:0000256" key="2">
    <source>
        <dbReference type="ARBA" id="ARBA00023002"/>
    </source>
</evidence>
<protein>
    <submittedName>
        <fullName evidence="6">Amine oxidase</fullName>
    </submittedName>
    <submittedName>
        <fullName evidence="5">FAD-dependent oxidoreductase</fullName>
    </submittedName>
</protein>
<reference evidence="6" key="1">
    <citation type="journal article" date="2015" name="Genome Announc.">
        <title>Draft Genome Sequence of Tolypothrix boutellei Strain VB521301.</title>
        <authorList>
            <person name="Chandrababunaidu M.M."/>
            <person name="Singh D."/>
            <person name="Sen D."/>
            <person name="Bhan S."/>
            <person name="Das S."/>
            <person name="Gupta A."/>
            <person name="Adhikary S.P."/>
            <person name="Tripathy S."/>
        </authorList>
    </citation>
    <scope>NUCLEOTIDE SEQUENCE</scope>
    <source>
        <strain evidence="6">VB521301</strain>
    </source>
</reference>
<dbReference type="PANTHER" id="PTHR10742:SF410">
    <property type="entry name" value="LYSINE-SPECIFIC HISTONE DEMETHYLASE 2"/>
    <property type="match status" value="1"/>
</dbReference>
<dbReference type="PRINTS" id="PR00757">
    <property type="entry name" value="AMINEOXDASEF"/>
</dbReference>
<organism evidence="6">
    <name type="scientific">Tolypothrix bouteillei VB521301</name>
    <dbReference type="NCBI Taxonomy" id="1479485"/>
    <lineage>
        <taxon>Bacteria</taxon>
        <taxon>Bacillati</taxon>
        <taxon>Cyanobacteriota</taxon>
        <taxon>Cyanophyceae</taxon>
        <taxon>Nostocales</taxon>
        <taxon>Tolypothrichaceae</taxon>
        <taxon>Tolypothrix</taxon>
    </lineage>
</organism>
<keyword evidence="7" id="KW-1185">Reference proteome</keyword>
<dbReference type="OrthoDB" id="547674at2"/>
<reference evidence="5" key="2">
    <citation type="submission" date="2019-11" db="EMBL/GenBank/DDBJ databases">
        <title>Improved Assembly of Tolypothrix boutellei genome.</title>
        <authorList>
            <person name="Sarangi A.N."/>
            <person name="Mukherjee M."/>
            <person name="Ghosh S."/>
            <person name="Singh D."/>
            <person name="Das A."/>
            <person name="Kant S."/>
            <person name="Prusty A."/>
            <person name="Tripathy S."/>
        </authorList>
    </citation>
    <scope>NUCLEOTIDE SEQUENCE</scope>
    <source>
        <strain evidence="5">VB521301</strain>
    </source>
</reference>
<comment type="cofactor">
    <cofactor evidence="1">
        <name>FAD</name>
        <dbReference type="ChEBI" id="CHEBI:57692"/>
    </cofactor>
</comment>
<evidence type="ECO:0000259" key="4">
    <source>
        <dbReference type="Pfam" id="PF01593"/>
    </source>
</evidence>
<dbReference type="RefSeq" id="WP_038080473.1">
    <property type="nucleotide sequence ID" value="NZ_JHEG04000001.1"/>
</dbReference>
<sequence>MPVQTIVVGAGLAGLSAAYELVLAGQEVQVFEARERLGGRVHTVELSAGQYGDLGAEFVDDRHTAFMNYAASFDLKLDPACQFPNDLYWSVEGMLKNRESFSTEEHTALKSLFEKLQLLVEKQHDPQQTLNEWLGTNQIAPFAKWVARLSARSLFATDPELIGVGFFAYSHTLGAPGYNMRVRGGSSRLVDALAKVLGDRVHTKTPVRRIQQTENNLVSVSIETANGLVEVQASHVIVAIPWSVLRQIPIDAPLTDSQQAAISHLPYGSLVKTLLQYPYRFWSKPNLGITLLDGEYQVMWEPSFAQMGTERILSCFSGGSRSVELGENAVDRAIATVRTVYPEALSILTSRSYDWGADEWAKGGYCYFRPGDLARFNPHLMQRAGQIFFAGEHTAPVEYRGYMEGAIRSGQRAAQQVLVSG</sequence>
<accession>A0A0C1NFD5</accession>
<dbReference type="InterPro" id="IPR001613">
    <property type="entry name" value="Flavin_amine_oxidase"/>
</dbReference>
<evidence type="ECO:0000256" key="1">
    <source>
        <dbReference type="ARBA" id="ARBA00001974"/>
    </source>
</evidence>
<dbReference type="SUPFAM" id="SSF54373">
    <property type="entry name" value="FAD-linked reductases, C-terminal domain"/>
    <property type="match status" value="1"/>
</dbReference>
<dbReference type="Pfam" id="PF01593">
    <property type="entry name" value="Amino_oxidase"/>
    <property type="match status" value="1"/>
</dbReference>
<evidence type="ECO:0000313" key="7">
    <source>
        <dbReference type="Proteomes" id="UP000029738"/>
    </source>
</evidence>
<dbReference type="GO" id="GO:0016491">
    <property type="term" value="F:oxidoreductase activity"/>
    <property type="evidence" value="ECO:0007669"/>
    <property type="project" value="UniProtKB-KW"/>
</dbReference>
<name>A0A0C1NFD5_9CYAN</name>
<dbReference type="PANTHER" id="PTHR10742">
    <property type="entry name" value="FLAVIN MONOAMINE OXIDASE"/>
    <property type="match status" value="1"/>
</dbReference>
<evidence type="ECO:0000313" key="6">
    <source>
        <dbReference type="EMBL" id="KIE13557.1"/>
    </source>
</evidence>
<evidence type="ECO:0000256" key="3">
    <source>
        <dbReference type="PIRSR" id="PIRSR601613-1"/>
    </source>
</evidence>
<dbReference type="EMBL" id="JHEG04000001">
    <property type="protein sequence ID" value="KAF3884220.1"/>
    <property type="molecule type" value="Genomic_DNA"/>
</dbReference>
<keyword evidence="2" id="KW-0560">Oxidoreductase</keyword>
<feature type="binding site" evidence="3">
    <location>
        <begin position="32"/>
        <end position="33"/>
    </location>
    <ligand>
        <name>FAD</name>
        <dbReference type="ChEBI" id="CHEBI:57692"/>
    </ligand>
</feature>
<dbReference type="AlphaFoldDB" id="A0A0C1NFD5"/>
<dbReference type="STRING" id="1479485.DA73_0202360"/>
<dbReference type="SUPFAM" id="SSF51905">
    <property type="entry name" value="FAD/NAD(P)-binding domain"/>
    <property type="match status" value="1"/>
</dbReference>
<dbReference type="InterPro" id="IPR002937">
    <property type="entry name" value="Amino_oxidase"/>
</dbReference>